<reference evidence="10 11" key="1">
    <citation type="submission" date="2014-04" db="EMBL/GenBank/DDBJ databases">
        <authorList>
            <consortium name="DOE Joint Genome Institute"/>
            <person name="Kuo A."/>
            <person name="Girlanda M."/>
            <person name="Perotto S."/>
            <person name="Kohler A."/>
            <person name="Nagy L.G."/>
            <person name="Floudas D."/>
            <person name="Copeland A."/>
            <person name="Barry K.W."/>
            <person name="Cichocki N."/>
            <person name="Veneault-Fourrey C."/>
            <person name="LaButti K."/>
            <person name="Lindquist E.A."/>
            <person name="Lipzen A."/>
            <person name="Lundell T."/>
            <person name="Morin E."/>
            <person name="Murat C."/>
            <person name="Sun H."/>
            <person name="Tunlid A."/>
            <person name="Henrissat B."/>
            <person name="Grigoriev I.V."/>
            <person name="Hibbett D.S."/>
            <person name="Martin F."/>
            <person name="Nordberg H.P."/>
            <person name="Cantor M.N."/>
            <person name="Hua S.X."/>
        </authorList>
    </citation>
    <scope>NUCLEOTIDE SEQUENCE [LARGE SCALE GENOMIC DNA]</scope>
    <source>
        <strain evidence="10 11">MUT 4182</strain>
    </source>
</reference>
<keyword evidence="11" id="KW-1185">Reference proteome</keyword>
<dbReference type="EMBL" id="KN823037">
    <property type="protein sequence ID" value="KIO25719.1"/>
    <property type="molecule type" value="Genomic_DNA"/>
</dbReference>
<dbReference type="PROSITE" id="PS50052">
    <property type="entry name" value="GUANYLATE_KINASE_2"/>
    <property type="match status" value="1"/>
</dbReference>
<dbReference type="GO" id="GO:0004385">
    <property type="term" value="F:GMP kinase activity"/>
    <property type="evidence" value="ECO:0007669"/>
    <property type="project" value="UniProtKB-EC"/>
</dbReference>
<evidence type="ECO:0000256" key="5">
    <source>
        <dbReference type="ARBA" id="ARBA00022741"/>
    </source>
</evidence>
<dbReference type="CDD" id="cd00071">
    <property type="entry name" value="GMPK"/>
    <property type="match status" value="1"/>
</dbReference>
<feature type="domain" description="Guanylate kinase-like" evidence="9">
    <location>
        <begin position="74"/>
        <end position="257"/>
    </location>
</feature>
<evidence type="ECO:0000256" key="3">
    <source>
        <dbReference type="ARBA" id="ARBA00016296"/>
    </source>
</evidence>
<dbReference type="HOGENOM" id="CLU_001715_0_1_1"/>
<evidence type="ECO:0000313" key="11">
    <source>
        <dbReference type="Proteomes" id="UP000054248"/>
    </source>
</evidence>
<evidence type="ECO:0000313" key="10">
    <source>
        <dbReference type="EMBL" id="KIO25719.1"/>
    </source>
</evidence>
<evidence type="ECO:0000256" key="6">
    <source>
        <dbReference type="ARBA" id="ARBA00022777"/>
    </source>
</evidence>
<dbReference type="Gene3D" id="3.40.50.300">
    <property type="entry name" value="P-loop containing nucleotide triphosphate hydrolases"/>
    <property type="match status" value="1"/>
</dbReference>
<keyword evidence="5" id="KW-0547">Nucleotide-binding</keyword>
<dbReference type="GO" id="GO:0005524">
    <property type="term" value="F:ATP binding"/>
    <property type="evidence" value="ECO:0007669"/>
    <property type="project" value="UniProtKB-KW"/>
</dbReference>
<evidence type="ECO:0000259" key="9">
    <source>
        <dbReference type="PROSITE" id="PS50052"/>
    </source>
</evidence>
<reference evidence="11" key="2">
    <citation type="submission" date="2015-01" db="EMBL/GenBank/DDBJ databases">
        <title>Evolutionary Origins and Diversification of the Mycorrhizal Mutualists.</title>
        <authorList>
            <consortium name="DOE Joint Genome Institute"/>
            <consortium name="Mycorrhizal Genomics Consortium"/>
            <person name="Kohler A."/>
            <person name="Kuo A."/>
            <person name="Nagy L.G."/>
            <person name="Floudas D."/>
            <person name="Copeland A."/>
            <person name="Barry K.W."/>
            <person name="Cichocki N."/>
            <person name="Veneault-Fourrey C."/>
            <person name="LaButti K."/>
            <person name="Lindquist E.A."/>
            <person name="Lipzen A."/>
            <person name="Lundell T."/>
            <person name="Morin E."/>
            <person name="Murat C."/>
            <person name="Riley R."/>
            <person name="Ohm R."/>
            <person name="Sun H."/>
            <person name="Tunlid A."/>
            <person name="Henrissat B."/>
            <person name="Grigoriev I.V."/>
            <person name="Hibbett D.S."/>
            <person name="Martin F."/>
        </authorList>
    </citation>
    <scope>NUCLEOTIDE SEQUENCE [LARGE SCALE GENOMIC DNA]</scope>
    <source>
        <strain evidence="11">MUT 4182</strain>
    </source>
</reference>
<accession>A0A0C3QIE6</accession>
<dbReference type="InterPro" id="IPR008145">
    <property type="entry name" value="GK/Ca_channel_bsu"/>
</dbReference>
<dbReference type="PANTHER" id="PTHR23117">
    <property type="entry name" value="GUANYLATE KINASE-RELATED"/>
    <property type="match status" value="1"/>
</dbReference>
<dbReference type="InterPro" id="IPR020590">
    <property type="entry name" value="Guanylate_kinase_CS"/>
</dbReference>
<comment type="similarity">
    <text evidence="1">Belongs to the guanylate kinase family.</text>
</comment>
<dbReference type="FunFam" id="3.40.50.300:FF:000776">
    <property type="entry name" value="Guanylate kinase 2"/>
    <property type="match status" value="1"/>
</dbReference>
<keyword evidence="6" id="KW-0418">Kinase</keyword>
<gene>
    <name evidence="10" type="ORF">M407DRAFT_244000</name>
</gene>
<dbReference type="SMART" id="SM00072">
    <property type="entry name" value="GuKc"/>
    <property type="match status" value="1"/>
</dbReference>
<dbReference type="GO" id="GO:0005829">
    <property type="term" value="C:cytosol"/>
    <property type="evidence" value="ECO:0007669"/>
    <property type="project" value="TreeGrafter"/>
</dbReference>
<dbReference type="EC" id="2.7.4.8" evidence="2"/>
<dbReference type="InterPro" id="IPR008144">
    <property type="entry name" value="Guanylate_kin-like_dom"/>
</dbReference>
<evidence type="ECO:0000256" key="1">
    <source>
        <dbReference type="ARBA" id="ARBA00005790"/>
    </source>
</evidence>
<sequence>MSTRIPSVLHTWATSMPACRSGLSASPSPISRLTRPSFKPLSLLQASSPRPRYFTSPSPLSARRASTMAPTTDSRLIVLSGPSGVGKSTLIKKLFAEYPGAFSFSVSHTTRKPRDGEENGVAYHFVTRDDFLDLVGRGGFIEWTEYNGNCYGTSVKAVEDCLQDPKAKCLLDIESEGVRSLKKLPQLEPLLVFIAPPSVEDLKKRLSGRGTETEESMQSRLNIAFKEIDYAKTGAFHLTVVNDNVDRAYGVLKGIVAEGKGEGDQFPEVL</sequence>
<keyword evidence="4" id="KW-0808">Transferase</keyword>
<dbReference type="InterPro" id="IPR017665">
    <property type="entry name" value="Guanylate_kinase"/>
</dbReference>
<organism evidence="10 11">
    <name type="scientific">Tulasnella calospora MUT 4182</name>
    <dbReference type="NCBI Taxonomy" id="1051891"/>
    <lineage>
        <taxon>Eukaryota</taxon>
        <taxon>Fungi</taxon>
        <taxon>Dikarya</taxon>
        <taxon>Basidiomycota</taxon>
        <taxon>Agaricomycotina</taxon>
        <taxon>Agaricomycetes</taxon>
        <taxon>Cantharellales</taxon>
        <taxon>Tulasnellaceae</taxon>
        <taxon>Tulasnella</taxon>
    </lineage>
</organism>
<dbReference type="OrthoDB" id="6334211at2759"/>
<dbReference type="PROSITE" id="PS00856">
    <property type="entry name" value="GUANYLATE_KINASE_1"/>
    <property type="match status" value="1"/>
</dbReference>
<dbReference type="Pfam" id="PF00625">
    <property type="entry name" value="Guanylate_kin"/>
    <property type="match status" value="1"/>
</dbReference>
<dbReference type="AlphaFoldDB" id="A0A0C3QIE6"/>
<dbReference type="SUPFAM" id="SSF52540">
    <property type="entry name" value="P-loop containing nucleoside triphosphate hydrolases"/>
    <property type="match status" value="1"/>
</dbReference>
<dbReference type="Gene3D" id="3.30.63.10">
    <property type="entry name" value="Guanylate Kinase phosphate binding domain"/>
    <property type="match status" value="1"/>
</dbReference>
<evidence type="ECO:0000256" key="2">
    <source>
        <dbReference type="ARBA" id="ARBA00012961"/>
    </source>
</evidence>
<dbReference type="InterPro" id="IPR027417">
    <property type="entry name" value="P-loop_NTPase"/>
</dbReference>
<dbReference type="PANTHER" id="PTHR23117:SF13">
    <property type="entry name" value="GUANYLATE KINASE"/>
    <property type="match status" value="1"/>
</dbReference>
<evidence type="ECO:0000256" key="8">
    <source>
        <dbReference type="ARBA" id="ARBA00030128"/>
    </source>
</evidence>
<evidence type="ECO:0000256" key="4">
    <source>
        <dbReference type="ARBA" id="ARBA00022679"/>
    </source>
</evidence>
<dbReference type="STRING" id="1051891.A0A0C3QIE6"/>
<protein>
    <recommendedName>
        <fullName evidence="3">Guanylate kinase</fullName>
        <ecNumber evidence="2">2.7.4.8</ecNumber>
    </recommendedName>
    <alternativeName>
        <fullName evidence="8">GMP kinase</fullName>
    </alternativeName>
</protein>
<name>A0A0C3QIE6_9AGAM</name>
<evidence type="ECO:0000256" key="7">
    <source>
        <dbReference type="ARBA" id="ARBA00022840"/>
    </source>
</evidence>
<proteinExistence type="inferred from homology"/>
<dbReference type="NCBIfam" id="TIGR03263">
    <property type="entry name" value="guanyl_kin"/>
    <property type="match status" value="1"/>
</dbReference>
<dbReference type="FunFam" id="3.30.63.10:FF:000002">
    <property type="entry name" value="Guanylate kinase 1"/>
    <property type="match status" value="1"/>
</dbReference>
<dbReference type="Proteomes" id="UP000054248">
    <property type="component" value="Unassembled WGS sequence"/>
</dbReference>
<keyword evidence="7" id="KW-0067">ATP-binding</keyword>